<gene>
    <name evidence="2" type="ORF">TbgDal_VIII500</name>
</gene>
<dbReference type="AlphaFoldDB" id="C9ZUK9"/>
<proteinExistence type="predicted"/>
<feature type="region of interest" description="Disordered" evidence="1">
    <location>
        <begin position="638"/>
        <end position="669"/>
    </location>
</feature>
<feature type="region of interest" description="Disordered" evidence="1">
    <location>
        <begin position="225"/>
        <end position="247"/>
    </location>
</feature>
<dbReference type="Proteomes" id="UP000002316">
    <property type="component" value="Chromosome 8"/>
</dbReference>
<feature type="region of interest" description="Disordered" evidence="1">
    <location>
        <begin position="682"/>
        <end position="732"/>
    </location>
</feature>
<dbReference type="GeneID" id="23863708"/>
<reference evidence="3" key="1">
    <citation type="journal article" date="2010" name="PLoS Negl. Trop. Dis.">
        <title>The genome sequence of Trypanosoma brucei gambiense, causative agent of chronic human african trypanosomiasis.</title>
        <authorList>
            <person name="Jackson A.P."/>
            <person name="Sanders M."/>
            <person name="Berry A."/>
            <person name="McQuillan J."/>
            <person name="Aslett M.A."/>
            <person name="Quail M.A."/>
            <person name="Chukualim B."/>
            <person name="Capewell P."/>
            <person name="MacLeod A."/>
            <person name="Melville S.E."/>
            <person name="Gibson W."/>
            <person name="Barry J.D."/>
            <person name="Berriman M."/>
            <person name="Hertz-Fowler C."/>
        </authorList>
    </citation>
    <scope>NUCLEOTIDE SEQUENCE [LARGE SCALE GENOMIC DNA]</scope>
    <source>
        <strain evidence="3">MHOM/CI/86/DAL972</strain>
    </source>
</reference>
<evidence type="ECO:0000313" key="3">
    <source>
        <dbReference type="Proteomes" id="UP000002316"/>
    </source>
</evidence>
<evidence type="ECO:0000256" key="1">
    <source>
        <dbReference type="SAM" id="MobiDB-lite"/>
    </source>
</evidence>
<feature type="region of interest" description="Disordered" evidence="1">
    <location>
        <begin position="461"/>
        <end position="509"/>
    </location>
</feature>
<feature type="compositionally biased region" description="Polar residues" evidence="1">
    <location>
        <begin position="462"/>
        <end position="479"/>
    </location>
</feature>
<sequence>MTINIFAELEQFKRCKIITHLDPAQDYLLYRTPRMVPTLLGKKVTGDPTPRPCDTSSHTLDGDSVMKWFESSATTFTSRAPSPRQCALPAQKTPLNLIPSCDDDFEATKSVDAGDGLAKTVIYLPMASSDQPTPQLLSPTPAAPELSCSEWFLPGESAECILMSPYSQHLPLTTIASRAAAATRETASPTIVVEHVEVPSTSREEQPPSPDLAVRVERTPRVTETAAKKTPRNCGAGNGITGTTDTLRPPVVATRMTHRRPEACVTPTTVKGNNIPASPVGDDDVVVELVVDEDVPHIHDAKVVQTSAVVTPRVPKPSAISTLKSCGMEASLSVPNGLVPLKVPAVTSRRSLSRKPGAMGGFATASTTPRIPIVTIMGSARSANAASGRVTSRGTPRTPASSLRRTSRTTEEASGRVVAERVVRWRRLSESGSCLLDSPSSPTASEFFSRRTGITPIIKMTGASSRASPQPSVVPTARSTAVAADGSQNSLEEAPTAQSPSSPAAASDRLSITPTADASLVTPEKWTCPALPTTVERSLVTNKISLRSSVAPTVHSHPVTEKASRCSSVADSTELCPTTARGPHQSIALHSSRSLPMFSEVPANSPNISTACASSPMSNRVPFFLDTEPAAEVPVAVTQTARRRSPITTSEPFPATSEEHSPFSSAPFGSRRRGVIVVSRPPSVAHTAAESHTAADSEITDRTARRSLTSVRSSESCASPQQTVGEAVPSSVSIGLPRQREKTKCCHVM</sequence>
<dbReference type="EMBL" id="FN554971">
    <property type="protein sequence ID" value="CBH13097.1"/>
    <property type="molecule type" value="Genomic_DNA"/>
</dbReference>
<protein>
    <submittedName>
        <fullName evidence="2">T. brucei spp.-specific protein</fullName>
    </submittedName>
</protein>
<feature type="compositionally biased region" description="Polar residues" evidence="1">
    <location>
        <begin position="706"/>
        <end position="724"/>
    </location>
</feature>
<feature type="compositionally biased region" description="Low complexity" evidence="1">
    <location>
        <begin position="494"/>
        <end position="507"/>
    </location>
</feature>
<feature type="region of interest" description="Disordered" evidence="1">
    <location>
        <begin position="382"/>
        <end position="416"/>
    </location>
</feature>
<feature type="compositionally biased region" description="Polar residues" evidence="1">
    <location>
        <begin position="390"/>
        <end position="404"/>
    </location>
</feature>
<organism evidence="2 3">
    <name type="scientific">Trypanosoma brucei gambiense (strain MHOM/CI/86/DAL972)</name>
    <dbReference type="NCBI Taxonomy" id="679716"/>
    <lineage>
        <taxon>Eukaryota</taxon>
        <taxon>Discoba</taxon>
        <taxon>Euglenozoa</taxon>
        <taxon>Kinetoplastea</taxon>
        <taxon>Metakinetoplastina</taxon>
        <taxon>Trypanosomatida</taxon>
        <taxon>Trypanosomatidae</taxon>
        <taxon>Trypanosoma</taxon>
    </lineage>
</organism>
<dbReference type="RefSeq" id="XP_011775374.1">
    <property type="nucleotide sequence ID" value="XM_011777072.1"/>
</dbReference>
<accession>C9ZUK9</accession>
<dbReference type="KEGG" id="tbg:TbgDal_VIII500"/>
<dbReference type="VEuPathDB" id="TriTrypDB:Tbg972.8.500"/>
<feature type="compositionally biased region" description="Basic and acidic residues" evidence="1">
    <location>
        <begin position="693"/>
        <end position="704"/>
    </location>
</feature>
<name>C9ZUK9_TRYB9</name>
<evidence type="ECO:0000313" key="2">
    <source>
        <dbReference type="EMBL" id="CBH13097.1"/>
    </source>
</evidence>